<dbReference type="EMBL" id="QJKJ01000601">
    <property type="protein sequence ID" value="RDY11668.1"/>
    <property type="molecule type" value="Genomic_DNA"/>
</dbReference>
<accession>A0A371I9G1</accession>
<proteinExistence type="predicted"/>
<evidence type="ECO:0000313" key="2">
    <source>
        <dbReference type="Proteomes" id="UP000257109"/>
    </source>
</evidence>
<organism evidence="1 2">
    <name type="scientific">Mucuna pruriens</name>
    <name type="common">Velvet bean</name>
    <name type="synonym">Dolichos pruriens</name>
    <dbReference type="NCBI Taxonomy" id="157652"/>
    <lineage>
        <taxon>Eukaryota</taxon>
        <taxon>Viridiplantae</taxon>
        <taxon>Streptophyta</taxon>
        <taxon>Embryophyta</taxon>
        <taxon>Tracheophyta</taxon>
        <taxon>Spermatophyta</taxon>
        <taxon>Magnoliopsida</taxon>
        <taxon>eudicotyledons</taxon>
        <taxon>Gunneridae</taxon>
        <taxon>Pentapetalae</taxon>
        <taxon>rosids</taxon>
        <taxon>fabids</taxon>
        <taxon>Fabales</taxon>
        <taxon>Fabaceae</taxon>
        <taxon>Papilionoideae</taxon>
        <taxon>50 kb inversion clade</taxon>
        <taxon>NPAAA clade</taxon>
        <taxon>indigoferoid/millettioid clade</taxon>
        <taxon>Phaseoleae</taxon>
        <taxon>Mucuna</taxon>
    </lineage>
</organism>
<feature type="non-terminal residue" evidence="1">
    <location>
        <position position="1"/>
    </location>
</feature>
<sequence>MSLYQIVFGKAYHLLVEIKHRAYWTIKKCNMAYDSCSCRNWRNYAWKLTRTPRSTRRRILRKEFKVGQKLLLFNSRLKLIVNKLRSKWDKDEAINRNFKVNGHQLKPYYEGSTLIVGEVETISLMEPTILDDTL</sequence>
<dbReference type="Proteomes" id="UP000257109">
    <property type="component" value="Unassembled WGS sequence"/>
</dbReference>
<reference evidence="1" key="1">
    <citation type="submission" date="2018-05" db="EMBL/GenBank/DDBJ databases">
        <title>Draft genome of Mucuna pruriens seed.</title>
        <authorList>
            <person name="Nnadi N.E."/>
            <person name="Vos R."/>
            <person name="Hasami M.H."/>
            <person name="Devisetty U.K."/>
            <person name="Aguiy J.C."/>
        </authorList>
    </citation>
    <scope>NUCLEOTIDE SEQUENCE [LARGE SCALE GENOMIC DNA]</scope>
    <source>
        <strain evidence="1">JCA_2017</strain>
    </source>
</reference>
<dbReference type="OrthoDB" id="1723222at2759"/>
<comment type="caution">
    <text evidence="1">The sequence shown here is derived from an EMBL/GenBank/DDBJ whole genome shotgun (WGS) entry which is preliminary data.</text>
</comment>
<dbReference type="AlphaFoldDB" id="A0A371I9G1"/>
<keyword evidence="2" id="KW-1185">Reference proteome</keyword>
<evidence type="ECO:0000313" key="1">
    <source>
        <dbReference type="EMBL" id="RDY11668.1"/>
    </source>
</evidence>
<name>A0A371I9G1_MUCPR</name>
<protein>
    <submittedName>
        <fullName evidence="1">Uncharacterized protein</fullName>
    </submittedName>
</protein>
<gene>
    <name evidence="1" type="ORF">CR513_03658</name>
</gene>